<sequence>MSKYKNLTANTSQNFILRGLNSIQVGLYILLGAYLIKSSLLGFISDVSLMGMMSIQIIEIMSISVVILVFLFSSLAIYFSSRRNARRSGHKVWNAKSKKHFWLYFLLISVGIILLKIIENLGSIHYLTPAFLIYFSAVLFLLNTKKKKPYYILAGINLFLAALVLLIPSYWYSALTITGAGFLVYGIMVRK</sequence>
<protein>
    <submittedName>
        <fullName evidence="2">Uncharacterized protein</fullName>
    </submittedName>
</protein>
<organism evidence="2 3">
    <name type="scientific">Pseudotenacibaculum haliotis</name>
    <dbReference type="NCBI Taxonomy" id="1862138"/>
    <lineage>
        <taxon>Bacteria</taxon>
        <taxon>Pseudomonadati</taxon>
        <taxon>Bacteroidota</taxon>
        <taxon>Flavobacteriia</taxon>
        <taxon>Flavobacteriales</taxon>
        <taxon>Flavobacteriaceae</taxon>
        <taxon>Pseudotenacibaculum</taxon>
    </lineage>
</organism>
<keyword evidence="1" id="KW-0472">Membrane</keyword>
<accession>A0ABW5LSJ9</accession>
<name>A0ABW5LSJ9_9FLAO</name>
<keyword evidence="3" id="KW-1185">Reference proteome</keyword>
<keyword evidence="1" id="KW-0812">Transmembrane</keyword>
<gene>
    <name evidence="2" type="ORF">ACFSRZ_03115</name>
</gene>
<dbReference type="RefSeq" id="WP_379665055.1">
    <property type="nucleotide sequence ID" value="NZ_JBHULH010000001.1"/>
</dbReference>
<evidence type="ECO:0000256" key="1">
    <source>
        <dbReference type="SAM" id="Phobius"/>
    </source>
</evidence>
<reference evidence="3" key="1">
    <citation type="journal article" date="2019" name="Int. J. Syst. Evol. Microbiol.">
        <title>The Global Catalogue of Microorganisms (GCM) 10K type strain sequencing project: providing services to taxonomists for standard genome sequencing and annotation.</title>
        <authorList>
            <consortium name="The Broad Institute Genomics Platform"/>
            <consortium name="The Broad Institute Genome Sequencing Center for Infectious Disease"/>
            <person name="Wu L."/>
            <person name="Ma J."/>
        </authorList>
    </citation>
    <scope>NUCLEOTIDE SEQUENCE [LARGE SCALE GENOMIC DNA]</scope>
    <source>
        <strain evidence="3">KCTC 52127</strain>
    </source>
</reference>
<feature type="transmembrane region" description="Helical" evidence="1">
    <location>
        <begin position="101"/>
        <end position="118"/>
    </location>
</feature>
<comment type="caution">
    <text evidence="2">The sequence shown here is derived from an EMBL/GenBank/DDBJ whole genome shotgun (WGS) entry which is preliminary data.</text>
</comment>
<feature type="transmembrane region" description="Helical" evidence="1">
    <location>
        <begin position="172"/>
        <end position="189"/>
    </location>
</feature>
<proteinExistence type="predicted"/>
<keyword evidence="1" id="KW-1133">Transmembrane helix</keyword>
<evidence type="ECO:0000313" key="2">
    <source>
        <dbReference type="EMBL" id="MFD2566347.1"/>
    </source>
</evidence>
<dbReference type="Proteomes" id="UP001597508">
    <property type="component" value="Unassembled WGS sequence"/>
</dbReference>
<evidence type="ECO:0000313" key="3">
    <source>
        <dbReference type="Proteomes" id="UP001597508"/>
    </source>
</evidence>
<feature type="transmembrane region" description="Helical" evidence="1">
    <location>
        <begin position="149"/>
        <end position="166"/>
    </location>
</feature>
<feature type="transmembrane region" description="Helical" evidence="1">
    <location>
        <begin position="124"/>
        <end position="142"/>
    </location>
</feature>
<dbReference type="EMBL" id="JBHULH010000001">
    <property type="protein sequence ID" value="MFD2566347.1"/>
    <property type="molecule type" value="Genomic_DNA"/>
</dbReference>
<feature type="transmembrane region" description="Helical" evidence="1">
    <location>
        <begin position="25"/>
        <end position="45"/>
    </location>
</feature>
<feature type="transmembrane region" description="Helical" evidence="1">
    <location>
        <begin position="57"/>
        <end position="80"/>
    </location>
</feature>